<protein>
    <submittedName>
        <fullName evidence="1">Uncharacterized protein</fullName>
    </submittedName>
</protein>
<accession>A0A2U2N8X8</accession>
<keyword evidence="2" id="KW-1185">Reference proteome</keyword>
<evidence type="ECO:0000313" key="2">
    <source>
        <dbReference type="Proteomes" id="UP000245876"/>
    </source>
</evidence>
<proteinExistence type="predicted"/>
<name>A0A2U2N8X8_9BIFI</name>
<reference evidence="1 2" key="1">
    <citation type="journal article" date="2018" name="Int. J. Syst. Evol. Microbiol.">
        <title>Bifidobacterium callitrichidarum sp. nov. from the faeces of the emperor tamarin (Saguinus imperator).</title>
        <authorList>
            <person name="Modesto M."/>
            <person name="Michelini S."/>
            <person name="Sansosti M.C."/>
            <person name="De Filippo C."/>
            <person name="Cavalieri D."/>
            <person name="Qvirist L."/>
            <person name="Andlid T."/>
            <person name="Spiezio C."/>
            <person name="Sandri C."/>
            <person name="Pascarelli S."/>
            <person name="Sgorbati B."/>
            <person name="Mattarelli P."/>
        </authorList>
    </citation>
    <scope>NUCLEOTIDE SEQUENCE [LARGE SCALE GENOMIC DNA]</scope>
    <source>
        <strain evidence="1 2">TRI 5</strain>
    </source>
</reference>
<comment type="caution">
    <text evidence="1">The sequence shown here is derived from an EMBL/GenBank/DDBJ whole genome shotgun (WGS) entry which is preliminary data.</text>
</comment>
<dbReference type="Proteomes" id="UP000245876">
    <property type="component" value="Unassembled WGS sequence"/>
</dbReference>
<evidence type="ECO:0000313" key="1">
    <source>
        <dbReference type="EMBL" id="PWG65625.1"/>
    </source>
</evidence>
<dbReference type="EMBL" id="QFFM01000012">
    <property type="protein sequence ID" value="PWG65625.1"/>
    <property type="molecule type" value="Genomic_DNA"/>
</dbReference>
<gene>
    <name evidence="1" type="ORF">DF196_06745</name>
</gene>
<sequence>MNKPDFRDLLTLKLMHLLHKKWSAGKLQISYAHQQVDTVVCDELSKKDAVMLDGAELTSVGSYMGYDETGDFPQRIIGMRIELETLHPTKYAIDADHPNKISLYINNWSLADFIGETTGLEVTV</sequence>
<dbReference type="RefSeq" id="WP_109057094.1">
    <property type="nucleotide sequence ID" value="NZ_QFFM01000012.1"/>
</dbReference>
<dbReference type="AlphaFoldDB" id="A0A2U2N8X8"/>
<organism evidence="1 2">
    <name type="scientific">Bifidobacterium callitrichidarum</name>
    <dbReference type="NCBI Taxonomy" id="2052941"/>
    <lineage>
        <taxon>Bacteria</taxon>
        <taxon>Bacillati</taxon>
        <taxon>Actinomycetota</taxon>
        <taxon>Actinomycetes</taxon>
        <taxon>Bifidobacteriales</taxon>
        <taxon>Bifidobacteriaceae</taxon>
        <taxon>Bifidobacterium</taxon>
    </lineage>
</organism>